<keyword evidence="3" id="KW-1185">Reference proteome</keyword>
<evidence type="ECO:0000313" key="3">
    <source>
        <dbReference type="Proteomes" id="UP001359559"/>
    </source>
</evidence>
<dbReference type="PANTHER" id="PTHR36072">
    <property type="entry name" value="OS01G0541600 PROTEIN"/>
    <property type="match status" value="1"/>
</dbReference>
<dbReference type="PANTHER" id="PTHR36072:SF2">
    <property type="entry name" value="OS01G0531000 PROTEIN"/>
    <property type="match status" value="1"/>
</dbReference>
<dbReference type="InterPro" id="IPR007175">
    <property type="entry name" value="Rpr2/Snm1/Rpp21"/>
</dbReference>
<dbReference type="Pfam" id="PF04032">
    <property type="entry name" value="Rpr2"/>
    <property type="match status" value="1"/>
</dbReference>
<name>A0AAN9KQU7_CLITE</name>
<reference evidence="2 3" key="1">
    <citation type="submission" date="2024-01" db="EMBL/GenBank/DDBJ databases">
        <title>The genomes of 5 underutilized Papilionoideae crops provide insights into root nodulation and disease resistance.</title>
        <authorList>
            <person name="Yuan L."/>
        </authorList>
    </citation>
    <scope>NUCLEOTIDE SEQUENCE [LARGE SCALE GENOMIC DNA]</scope>
    <source>
        <strain evidence="2">LY-2023</strain>
        <tissue evidence="2">Leaf</tissue>
    </source>
</reference>
<protein>
    <submittedName>
        <fullName evidence="2">Uncharacterized protein</fullName>
    </submittedName>
</protein>
<accession>A0AAN9KQU7</accession>
<feature type="compositionally biased region" description="Polar residues" evidence="1">
    <location>
        <begin position="160"/>
        <end position="169"/>
    </location>
</feature>
<dbReference type="Gene3D" id="6.20.50.20">
    <property type="match status" value="1"/>
</dbReference>
<feature type="region of interest" description="Disordered" evidence="1">
    <location>
        <begin position="145"/>
        <end position="178"/>
    </location>
</feature>
<gene>
    <name evidence="2" type="ORF">RJT34_04964</name>
</gene>
<dbReference type="AlphaFoldDB" id="A0AAN9KQU7"/>
<evidence type="ECO:0000313" key="2">
    <source>
        <dbReference type="EMBL" id="KAK7320228.1"/>
    </source>
</evidence>
<comment type="caution">
    <text evidence="2">The sequence shown here is derived from an EMBL/GenBank/DDBJ whole genome shotgun (WGS) entry which is preliminary data.</text>
</comment>
<proteinExistence type="predicted"/>
<sequence>MGKKGGAKNMECRSRSAPVSLREEATGKIQLKAISNTKSKLGFEHLKNLTVWASTTDPLIPSLAAFYGHQFAAFKEAHVVPPDSSLITCQRCETFLQPGFNSSVRIEKNKPKVRNRHKKSGGIIQNNVVFECHYCSRHNLKRGTPRGHIKRVCPSKDKSLLQTTPPSKLSTRDSSKTEIGIVSKDEADGIDLKPMANPSSTNMTAILLEGNKRRRNSSSSEKANKTPLTHVKGVEKIGIILALYTGIGITNSCKLYLLMVSFTGEAKHILEPGGKLELGGAPLETYIFHALKLIHTSIRSALLYALYSFVQQQAMASSHGLKRTRRCPP</sequence>
<dbReference type="EMBL" id="JAYKXN010000001">
    <property type="protein sequence ID" value="KAK7320228.1"/>
    <property type="molecule type" value="Genomic_DNA"/>
</dbReference>
<organism evidence="2 3">
    <name type="scientific">Clitoria ternatea</name>
    <name type="common">Butterfly pea</name>
    <dbReference type="NCBI Taxonomy" id="43366"/>
    <lineage>
        <taxon>Eukaryota</taxon>
        <taxon>Viridiplantae</taxon>
        <taxon>Streptophyta</taxon>
        <taxon>Embryophyta</taxon>
        <taxon>Tracheophyta</taxon>
        <taxon>Spermatophyta</taxon>
        <taxon>Magnoliopsida</taxon>
        <taxon>eudicotyledons</taxon>
        <taxon>Gunneridae</taxon>
        <taxon>Pentapetalae</taxon>
        <taxon>rosids</taxon>
        <taxon>fabids</taxon>
        <taxon>Fabales</taxon>
        <taxon>Fabaceae</taxon>
        <taxon>Papilionoideae</taxon>
        <taxon>50 kb inversion clade</taxon>
        <taxon>NPAAA clade</taxon>
        <taxon>indigoferoid/millettioid clade</taxon>
        <taxon>Phaseoleae</taxon>
        <taxon>Clitoria</taxon>
    </lineage>
</organism>
<evidence type="ECO:0000256" key="1">
    <source>
        <dbReference type="SAM" id="MobiDB-lite"/>
    </source>
</evidence>
<dbReference type="Proteomes" id="UP001359559">
    <property type="component" value="Unassembled WGS sequence"/>
</dbReference>
<dbReference type="GO" id="GO:0006396">
    <property type="term" value="P:RNA processing"/>
    <property type="evidence" value="ECO:0007669"/>
    <property type="project" value="InterPro"/>
</dbReference>